<keyword evidence="3" id="KW-0175">Coiled coil</keyword>
<evidence type="ECO:0000256" key="1">
    <source>
        <dbReference type="ARBA" id="ARBA00001946"/>
    </source>
</evidence>
<comment type="cofactor">
    <cofactor evidence="1">
        <name>Mg(2+)</name>
        <dbReference type="ChEBI" id="CHEBI:18420"/>
    </cofactor>
</comment>
<evidence type="ECO:0000256" key="2">
    <source>
        <dbReference type="ARBA" id="ARBA00012528"/>
    </source>
</evidence>
<proteinExistence type="predicted"/>
<dbReference type="Proteomes" id="UP000236449">
    <property type="component" value="Unassembled WGS sequence"/>
</dbReference>
<dbReference type="PANTHER" id="PTHR45138">
    <property type="entry name" value="REGULATORY COMPONENTS OF SENSORY TRANSDUCTION SYSTEM"/>
    <property type="match status" value="1"/>
</dbReference>
<dbReference type="AlphaFoldDB" id="A0A2J8I858"/>
<evidence type="ECO:0000259" key="4">
    <source>
        <dbReference type="PROSITE" id="PS50887"/>
    </source>
</evidence>
<feature type="domain" description="GGDEF" evidence="4">
    <location>
        <begin position="205"/>
        <end position="338"/>
    </location>
</feature>
<evidence type="ECO:0000313" key="5">
    <source>
        <dbReference type="EMBL" id="PNI06703.1"/>
    </source>
</evidence>
<dbReference type="PROSITE" id="PS50887">
    <property type="entry name" value="GGDEF"/>
    <property type="match status" value="1"/>
</dbReference>
<dbReference type="GO" id="GO:1902201">
    <property type="term" value="P:negative regulation of bacterial-type flagellum-dependent cell motility"/>
    <property type="evidence" value="ECO:0007669"/>
    <property type="project" value="TreeGrafter"/>
</dbReference>
<comment type="caution">
    <text evidence="5">The sequence shown here is derived from an EMBL/GenBank/DDBJ whole genome shotgun (WGS) entry which is preliminary data.</text>
</comment>
<dbReference type="SUPFAM" id="SSF55073">
    <property type="entry name" value="Nucleotide cyclase"/>
    <property type="match status" value="1"/>
</dbReference>
<dbReference type="RefSeq" id="WP_102965192.1">
    <property type="nucleotide sequence ID" value="NZ_JAPWHJ010000001.1"/>
</dbReference>
<dbReference type="CDD" id="cd01949">
    <property type="entry name" value="GGDEF"/>
    <property type="match status" value="1"/>
</dbReference>
<evidence type="ECO:0000256" key="3">
    <source>
        <dbReference type="SAM" id="Coils"/>
    </source>
</evidence>
<sequence length="338" mass="38483">MNEDEFKRATSNLKKAVPLMMKHRIAATPSNYALWYTYADNTIPELNQEMDYILESFGFCPAATGDQLYKDYIASKAETSIHELRQNVELLVHEISSSMDDTLSDASAFSQVIDKSFSNLEKMQNENLSIDEVMGVIRQLVNESEDIRHSTRFLNKQLNSASQEISRLKSQLAQVHKAALFDSLSGLYNRRAFDDDLASLMQSEQALSLIFLDIDHFKVFNDEYGHLFGDTVIRAIAKRLQTSCQGGITAYRYGGEEFALLVPHKSLRVARQFAEMLRTSIERLNVKDRRTSEQVSSITASFGVAEKMSKDTPETLVERADRKLYEAKKMGRNRVMPF</sequence>
<dbReference type="SMART" id="SM00267">
    <property type="entry name" value="GGDEF"/>
    <property type="match status" value="1"/>
</dbReference>
<dbReference type="EMBL" id="POSK01000001">
    <property type="protein sequence ID" value="PNI06703.1"/>
    <property type="molecule type" value="Genomic_DNA"/>
</dbReference>
<dbReference type="Pfam" id="PF00990">
    <property type="entry name" value="GGDEF"/>
    <property type="match status" value="1"/>
</dbReference>
<dbReference type="Gene3D" id="1.20.1170.10">
    <property type="match status" value="1"/>
</dbReference>
<reference evidence="5 6" key="1">
    <citation type="submission" date="2018-01" db="EMBL/GenBank/DDBJ databases">
        <title>Draft genome sequences of six Vibrio diazotrophicus strains isolated from deep-sea sediments of the Baltic Sea.</title>
        <authorList>
            <person name="Castillo D."/>
            <person name="Vandieken V."/>
            <person name="Chiang O."/>
            <person name="Middelboe M."/>
        </authorList>
    </citation>
    <scope>NUCLEOTIDE SEQUENCE [LARGE SCALE GENOMIC DNA]</scope>
    <source>
        <strain evidence="5 6">60.27F</strain>
    </source>
</reference>
<accession>A0A2J8I858</accession>
<gene>
    <name evidence="5" type="ORF">C1N32_01460</name>
</gene>
<dbReference type="PANTHER" id="PTHR45138:SF2">
    <property type="entry name" value="DIGUANYLATE CYCLASE VDCA"/>
    <property type="match status" value="1"/>
</dbReference>
<protein>
    <recommendedName>
        <fullName evidence="2">diguanylate cyclase</fullName>
        <ecNumber evidence="2">2.7.7.65</ecNumber>
    </recommendedName>
</protein>
<dbReference type="NCBIfam" id="TIGR00254">
    <property type="entry name" value="GGDEF"/>
    <property type="match status" value="1"/>
</dbReference>
<dbReference type="Gene3D" id="3.30.70.270">
    <property type="match status" value="1"/>
</dbReference>
<dbReference type="GO" id="GO:0052621">
    <property type="term" value="F:diguanylate cyclase activity"/>
    <property type="evidence" value="ECO:0007669"/>
    <property type="project" value="UniProtKB-EC"/>
</dbReference>
<evidence type="ECO:0000313" key="6">
    <source>
        <dbReference type="Proteomes" id="UP000236449"/>
    </source>
</evidence>
<dbReference type="GO" id="GO:0043709">
    <property type="term" value="P:cell adhesion involved in single-species biofilm formation"/>
    <property type="evidence" value="ECO:0007669"/>
    <property type="project" value="TreeGrafter"/>
</dbReference>
<feature type="coiled-coil region" evidence="3">
    <location>
        <begin position="151"/>
        <end position="178"/>
    </location>
</feature>
<name>A0A2J8I858_VIBDI</name>
<dbReference type="InterPro" id="IPR029787">
    <property type="entry name" value="Nucleotide_cyclase"/>
</dbReference>
<dbReference type="InterPro" id="IPR000160">
    <property type="entry name" value="GGDEF_dom"/>
</dbReference>
<dbReference type="FunFam" id="3.30.70.270:FF:000001">
    <property type="entry name" value="Diguanylate cyclase domain protein"/>
    <property type="match status" value="1"/>
</dbReference>
<dbReference type="EC" id="2.7.7.65" evidence="2"/>
<dbReference type="InterPro" id="IPR043128">
    <property type="entry name" value="Rev_trsase/Diguanyl_cyclase"/>
</dbReference>
<dbReference type="GO" id="GO:0005886">
    <property type="term" value="C:plasma membrane"/>
    <property type="evidence" value="ECO:0007669"/>
    <property type="project" value="TreeGrafter"/>
</dbReference>
<organism evidence="5 6">
    <name type="scientific">Vibrio diazotrophicus</name>
    <dbReference type="NCBI Taxonomy" id="685"/>
    <lineage>
        <taxon>Bacteria</taxon>
        <taxon>Pseudomonadati</taxon>
        <taxon>Pseudomonadota</taxon>
        <taxon>Gammaproteobacteria</taxon>
        <taxon>Vibrionales</taxon>
        <taxon>Vibrionaceae</taxon>
        <taxon>Vibrio</taxon>
    </lineage>
</organism>
<dbReference type="InterPro" id="IPR050469">
    <property type="entry name" value="Diguanylate_Cyclase"/>
</dbReference>
<dbReference type="OrthoDB" id="9812260at2"/>